<feature type="active site" description="Proton donor/acceptor" evidence="7">
    <location>
        <position position="390"/>
    </location>
</feature>
<sequence>MDHVTERPLSGKWTRTVSVLAIGTLLSVPGIAQQVQPQPSPTATGAAAPAAGAKQAAVLPVLSPEQREALPTMLMEARFAHGLVAEAGGGTPIPSDNDGLVRAALDFAKAVHSGRLAPEDFQSDWGLRPAAYDPLPGFADAVKQDRLAQWIERLPPPYSGYDGLKAGLDTYRRIAAAGGWQALAAGPDLGPGATGAAVSALRKRLAIEDPEVVPTGDQFDAELQAAVQRAQRRYGLNPTGTVSTQTRAALNVKVADRVHQIMANMERWRWLPQEMPVNRIQVNIASAQLAVFEGDQPVASMKAVTGAPGGRETPMLSSRIHSIVLNPPWNVPAGIAAKELFPKGSAYLAANGFKVIGEGANRRLQQQAGPRSALGRYKFDFDNPFAVYLHDTPSQSTFSRFDRLASHGCVRLEKPAALARLLLRDDPDWSPDRIQSTVDSAKTVRVALKQQVAVYLLYWTSYASASGTMSFRSDPYGWDKVLAAKVEKRSATKTLAAR</sequence>
<evidence type="ECO:0000256" key="7">
    <source>
        <dbReference type="PROSITE-ProRule" id="PRU01373"/>
    </source>
</evidence>
<organism evidence="9 10">
    <name type="scientific">Sphingomonas canadensis</name>
    <dbReference type="NCBI Taxonomy" id="1219257"/>
    <lineage>
        <taxon>Bacteria</taxon>
        <taxon>Pseudomonadati</taxon>
        <taxon>Pseudomonadota</taxon>
        <taxon>Alphaproteobacteria</taxon>
        <taxon>Sphingomonadales</taxon>
        <taxon>Sphingomonadaceae</taxon>
        <taxon>Sphingomonas</taxon>
    </lineage>
</organism>
<dbReference type="Pfam" id="PF01471">
    <property type="entry name" value="PG_binding_1"/>
    <property type="match status" value="1"/>
</dbReference>
<comment type="similarity">
    <text evidence="2">Belongs to the YkuD family.</text>
</comment>
<keyword evidence="5 7" id="KW-0573">Peptidoglycan synthesis</keyword>
<dbReference type="Proteomes" id="UP001596977">
    <property type="component" value="Unassembled WGS sequence"/>
</dbReference>
<comment type="caution">
    <text evidence="9">The sequence shown here is derived from an EMBL/GenBank/DDBJ whole genome shotgun (WGS) entry which is preliminary data.</text>
</comment>
<keyword evidence="3" id="KW-0808">Transferase</keyword>
<evidence type="ECO:0000259" key="8">
    <source>
        <dbReference type="PROSITE" id="PS52029"/>
    </source>
</evidence>
<evidence type="ECO:0000256" key="3">
    <source>
        <dbReference type="ARBA" id="ARBA00022679"/>
    </source>
</evidence>
<dbReference type="RefSeq" id="WP_264946632.1">
    <property type="nucleotide sequence ID" value="NZ_JAPDRA010000017.1"/>
</dbReference>
<keyword evidence="6 7" id="KW-0961">Cell wall biogenesis/degradation</keyword>
<dbReference type="Pfam" id="PF03734">
    <property type="entry name" value="YkuD"/>
    <property type="match status" value="1"/>
</dbReference>
<dbReference type="EMBL" id="JBHTJG010000016">
    <property type="protein sequence ID" value="MFD0948670.1"/>
    <property type="molecule type" value="Genomic_DNA"/>
</dbReference>
<reference evidence="10" key="1">
    <citation type="journal article" date="2019" name="Int. J. Syst. Evol. Microbiol.">
        <title>The Global Catalogue of Microorganisms (GCM) 10K type strain sequencing project: providing services to taxonomists for standard genome sequencing and annotation.</title>
        <authorList>
            <consortium name="The Broad Institute Genomics Platform"/>
            <consortium name="The Broad Institute Genome Sequencing Center for Infectious Disease"/>
            <person name="Wu L."/>
            <person name="Ma J."/>
        </authorList>
    </citation>
    <scope>NUCLEOTIDE SEQUENCE [LARGE SCALE GENOMIC DNA]</scope>
    <source>
        <strain evidence="10">CCUG 62982</strain>
    </source>
</reference>
<dbReference type="SUPFAM" id="SSF141523">
    <property type="entry name" value="L,D-transpeptidase catalytic domain-like"/>
    <property type="match status" value="1"/>
</dbReference>
<dbReference type="InterPro" id="IPR052905">
    <property type="entry name" value="LD-transpeptidase_YkuD-like"/>
</dbReference>
<dbReference type="SUPFAM" id="SSF47090">
    <property type="entry name" value="PGBD-like"/>
    <property type="match status" value="1"/>
</dbReference>
<evidence type="ECO:0000256" key="5">
    <source>
        <dbReference type="ARBA" id="ARBA00022984"/>
    </source>
</evidence>
<dbReference type="Gene3D" id="2.40.440.10">
    <property type="entry name" value="L,D-transpeptidase catalytic domain-like"/>
    <property type="match status" value="1"/>
</dbReference>
<evidence type="ECO:0000313" key="9">
    <source>
        <dbReference type="EMBL" id="MFD0948670.1"/>
    </source>
</evidence>
<dbReference type="InterPro" id="IPR045380">
    <property type="entry name" value="LD_TPept_scaffold_dom"/>
</dbReference>
<dbReference type="InterPro" id="IPR038063">
    <property type="entry name" value="Transpep_catalytic_dom"/>
</dbReference>
<gene>
    <name evidence="9" type="ORF">ACFQ1E_20185</name>
</gene>
<dbReference type="Pfam" id="PF20142">
    <property type="entry name" value="Scaffold"/>
    <property type="match status" value="1"/>
</dbReference>
<proteinExistence type="inferred from homology"/>
<feature type="active site" description="Nucleophile" evidence="7">
    <location>
        <position position="409"/>
    </location>
</feature>
<evidence type="ECO:0000256" key="6">
    <source>
        <dbReference type="ARBA" id="ARBA00023316"/>
    </source>
</evidence>
<dbReference type="CDD" id="cd16913">
    <property type="entry name" value="YkuD_like"/>
    <property type="match status" value="1"/>
</dbReference>
<evidence type="ECO:0000256" key="1">
    <source>
        <dbReference type="ARBA" id="ARBA00004752"/>
    </source>
</evidence>
<feature type="domain" description="L,D-TPase catalytic" evidence="8">
    <location>
        <begin position="278"/>
        <end position="437"/>
    </location>
</feature>
<evidence type="ECO:0000256" key="2">
    <source>
        <dbReference type="ARBA" id="ARBA00005992"/>
    </source>
</evidence>
<dbReference type="InterPro" id="IPR005490">
    <property type="entry name" value="LD_TPept_cat_dom"/>
</dbReference>
<evidence type="ECO:0000256" key="4">
    <source>
        <dbReference type="ARBA" id="ARBA00022960"/>
    </source>
</evidence>
<evidence type="ECO:0000313" key="10">
    <source>
        <dbReference type="Proteomes" id="UP001596977"/>
    </source>
</evidence>
<dbReference type="InterPro" id="IPR036365">
    <property type="entry name" value="PGBD-like_sf"/>
</dbReference>
<protein>
    <submittedName>
        <fullName evidence="9">Murein L,D-transpeptidase</fullName>
    </submittedName>
</protein>
<dbReference type="Gene3D" id="1.10.101.10">
    <property type="entry name" value="PGBD-like superfamily/PGBD"/>
    <property type="match status" value="1"/>
</dbReference>
<dbReference type="PANTHER" id="PTHR41533">
    <property type="entry name" value="L,D-TRANSPEPTIDASE HI_1667-RELATED"/>
    <property type="match status" value="1"/>
</dbReference>
<dbReference type="InterPro" id="IPR036366">
    <property type="entry name" value="PGBDSf"/>
</dbReference>
<dbReference type="InterPro" id="IPR002477">
    <property type="entry name" value="Peptidoglycan-bd-like"/>
</dbReference>
<dbReference type="PANTHER" id="PTHR41533:SF2">
    <property type="entry name" value="BLR7131 PROTEIN"/>
    <property type="match status" value="1"/>
</dbReference>
<keyword evidence="4 7" id="KW-0133">Cell shape</keyword>
<comment type="pathway">
    <text evidence="1 7">Cell wall biogenesis; peptidoglycan biosynthesis.</text>
</comment>
<dbReference type="PROSITE" id="PS52029">
    <property type="entry name" value="LD_TPASE"/>
    <property type="match status" value="1"/>
</dbReference>
<name>A0ABW3HDF7_9SPHN</name>
<keyword evidence="10" id="KW-1185">Reference proteome</keyword>
<accession>A0ABW3HDF7</accession>